<gene>
    <name evidence="1" type="ORF">RGD00_21715</name>
</gene>
<name>A0ABU1FEE2_9RHOB</name>
<reference evidence="1 2" key="1">
    <citation type="submission" date="2023-09" db="EMBL/GenBank/DDBJ databases">
        <title>Xinfangfangia sedmenti sp. nov., isolated the sedment.</title>
        <authorList>
            <person name="Xu L."/>
        </authorList>
    </citation>
    <scope>NUCLEOTIDE SEQUENCE [LARGE SCALE GENOMIC DNA]</scope>
    <source>
        <strain evidence="1 2">LG-4</strain>
    </source>
</reference>
<organism evidence="1 2">
    <name type="scientific">Ruixingdingia sedimenti</name>
    <dbReference type="NCBI Taxonomy" id="3073604"/>
    <lineage>
        <taxon>Bacteria</taxon>
        <taxon>Pseudomonadati</taxon>
        <taxon>Pseudomonadota</taxon>
        <taxon>Alphaproteobacteria</taxon>
        <taxon>Rhodobacterales</taxon>
        <taxon>Paracoccaceae</taxon>
        <taxon>Ruixingdingia</taxon>
    </lineage>
</organism>
<dbReference type="RefSeq" id="WP_310459336.1">
    <property type="nucleotide sequence ID" value="NZ_JAVKPH010000054.1"/>
</dbReference>
<protein>
    <submittedName>
        <fullName evidence="1">Uncharacterized protein</fullName>
    </submittedName>
</protein>
<accession>A0ABU1FEE2</accession>
<keyword evidence="2" id="KW-1185">Reference proteome</keyword>
<dbReference type="Proteomes" id="UP001247754">
    <property type="component" value="Unassembled WGS sequence"/>
</dbReference>
<comment type="caution">
    <text evidence="1">The sequence shown here is derived from an EMBL/GenBank/DDBJ whole genome shotgun (WGS) entry which is preliminary data.</text>
</comment>
<evidence type="ECO:0000313" key="2">
    <source>
        <dbReference type="Proteomes" id="UP001247754"/>
    </source>
</evidence>
<evidence type="ECO:0000313" key="1">
    <source>
        <dbReference type="EMBL" id="MDR5655229.1"/>
    </source>
</evidence>
<proteinExistence type="predicted"/>
<sequence length="68" mass="7485">MTDLERALMDAEADFPIGRRVRYYPVSGYSEHVESAIRSKPWALGHGAIVIAIEGKAGGVYITHLEVI</sequence>
<dbReference type="EMBL" id="JAVKPH010000054">
    <property type="protein sequence ID" value="MDR5655229.1"/>
    <property type="molecule type" value="Genomic_DNA"/>
</dbReference>